<organism evidence="2 3">
    <name type="scientific">Polyplax serrata</name>
    <name type="common">Common mouse louse</name>
    <dbReference type="NCBI Taxonomy" id="468196"/>
    <lineage>
        <taxon>Eukaryota</taxon>
        <taxon>Metazoa</taxon>
        <taxon>Ecdysozoa</taxon>
        <taxon>Arthropoda</taxon>
        <taxon>Hexapoda</taxon>
        <taxon>Insecta</taxon>
        <taxon>Pterygota</taxon>
        <taxon>Neoptera</taxon>
        <taxon>Paraneoptera</taxon>
        <taxon>Psocodea</taxon>
        <taxon>Troctomorpha</taxon>
        <taxon>Phthiraptera</taxon>
        <taxon>Anoplura</taxon>
        <taxon>Polyplacidae</taxon>
        <taxon>Polyplax</taxon>
    </lineage>
</organism>
<dbReference type="CDD" id="cd22104">
    <property type="entry name" value="F-box_FBXO33"/>
    <property type="match status" value="1"/>
</dbReference>
<sequence>MFVNVKRETAVECFKFNRIAMASVVCWNNLPSVVLLEIFKMISHEERINASTTCREWRKALFFPNFWRDLTIKVYSKNDRYAVERCQFFAKSFLLSLRNVRIIFSYKKSYLMQVTEVLCKLSENRQVKKLFLFGFGKSSTTDPNLSCCAENLINFLENVKSLNSLHISHCWLLLVNNNGLGEALEKHRDSLVNLGIGPVYSNCQEGQIVDLTLDFAGFQNLMTLSLDHLWVTDEVLKQVSDLKLLKRLILLLDKEFKGHKAKNETWEYFHTKLPDCELRINLIKGINKDVMRIFSKSMPVTHIKLLYCGKVSLSLMSFFTWFEDLKSVWCLSEDDLEALLPEQNPLVMCAWTCHKLEELVIIGIKFDFEDLIGIARLRGSGMKRLEISSSNIVKLFDVQNTNFWESRNLFPTEMKSFSKKMSKALGRSWSPVDNATFKNLNLSSCDNEVNNIVEILSKDYEMESTI</sequence>
<dbReference type="InterPro" id="IPR001810">
    <property type="entry name" value="F-box_dom"/>
</dbReference>
<comment type="caution">
    <text evidence="2">The sequence shown here is derived from an EMBL/GenBank/DDBJ whole genome shotgun (WGS) entry which is preliminary data.</text>
</comment>
<dbReference type="AlphaFoldDB" id="A0AAN8S903"/>
<evidence type="ECO:0000313" key="3">
    <source>
        <dbReference type="Proteomes" id="UP001372834"/>
    </source>
</evidence>
<evidence type="ECO:0000313" key="2">
    <source>
        <dbReference type="EMBL" id="KAK6642332.1"/>
    </source>
</evidence>
<accession>A0AAN8S903</accession>
<protein>
    <recommendedName>
        <fullName evidence="1">F-box domain-containing protein</fullName>
    </recommendedName>
</protein>
<dbReference type="Proteomes" id="UP001372834">
    <property type="component" value="Unassembled WGS sequence"/>
</dbReference>
<dbReference type="PROSITE" id="PS50181">
    <property type="entry name" value="FBOX"/>
    <property type="match status" value="1"/>
</dbReference>
<dbReference type="GO" id="GO:0031398">
    <property type="term" value="P:positive regulation of protein ubiquitination"/>
    <property type="evidence" value="ECO:0007669"/>
    <property type="project" value="TreeGrafter"/>
</dbReference>
<dbReference type="Gene3D" id="3.80.10.10">
    <property type="entry name" value="Ribonuclease Inhibitor"/>
    <property type="match status" value="1"/>
</dbReference>
<dbReference type="Gene3D" id="1.20.1280.50">
    <property type="match status" value="1"/>
</dbReference>
<dbReference type="Pfam" id="PF12937">
    <property type="entry name" value="F-box-like"/>
    <property type="match status" value="1"/>
</dbReference>
<reference evidence="2 3" key="1">
    <citation type="submission" date="2023-10" db="EMBL/GenBank/DDBJ databases">
        <title>Genomes of two closely related lineages of the louse Polyplax serrata with different host specificities.</title>
        <authorList>
            <person name="Martinu J."/>
            <person name="Tarabai H."/>
            <person name="Stefka J."/>
            <person name="Hypsa V."/>
        </authorList>
    </citation>
    <scope>NUCLEOTIDE SEQUENCE [LARGE SCALE GENOMIC DNA]</scope>
    <source>
        <strain evidence="2">HR10_N</strain>
    </source>
</reference>
<dbReference type="InterPro" id="IPR036047">
    <property type="entry name" value="F-box-like_dom_sf"/>
</dbReference>
<proteinExistence type="predicted"/>
<dbReference type="SUPFAM" id="SSF81383">
    <property type="entry name" value="F-box domain"/>
    <property type="match status" value="1"/>
</dbReference>
<name>A0AAN8S903_POLSC</name>
<dbReference type="PANTHER" id="PTHR20933:SF3">
    <property type="entry name" value="F-BOX ONLY PROTEIN 33"/>
    <property type="match status" value="1"/>
</dbReference>
<dbReference type="EMBL" id="JAWJWE010000002">
    <property type="protein sequence ID" value="KAK6642332.1"/>
    <property type="molecule type" value="Genomic_DNA"/>
</dbReference>
<dbReference type="PANTHER" id="PTHR20933">
    <property type="entry name" value="F-BOX ONLY PROTEIN 33"/>
    <property type="match status" value="1"/>
</dbReference>
<gene>
    <name evidence="2" type="ORF">RUM43_003833</name>
</gene>
<evidence type="ECO:0000259" key="1">
    <source>
        <dbReference type="PROSITE" id="PS50181"/>
    </source>
</evidence>
<dbReference type="InterPro" id="IPR032675">
    <property type="entry name" value="LRR_dom_sf"/>
</dbReference>
<dbReference type="SUPFAM" id="SSF52047">
    <property type="entry name" value="RNI-like"/>
    <property type="match status" value="1"/>
</dbReference>
<feature type="domain" description="F-box" evidence="1">
    <location>
        <begin position="24"/>
        <end position="70"/>
    </location>
</feature>